<sequence>MLPSSLLHPLRNAWRTTVFLITILGCAACATAPQQLPQVADGAPVTFDDYADFGPRPAMPSRDDIFYLSPEQRSDFLSYYNASEHSEVDKHRRITNYLDRFGEAFNYQGDTFTAEQTMAAQGGNCMSMAVLTTALANVVDVEVGYQLVDSIPVYELEDNLAFKGQHVRSYLFDPDYQPTDSSLMVIRRPGIIVDYFPSGREHFIGNITEDAYVAMFYRNRAANALAEEDFNSAYWYLRESMVYAPEHADAINTLAVLHRRVGDAQRAEALYEYGLEIEVETVSLVKNYRNMLRLQGREDEASALEDQLHTLDDPSPFNWLSLAREAHDAENFALAVRMYDKTLDVAPYLQDAHLGKVQAQLDMGQIAEAATSLDTATEYMYREDERSMYIAKLSTLRGKLVD</sequence>
<dbReference type="InterPro" id="IPR011990">
    <property type="entry name" value="TPR-like_helical_dom_sf"/>
</dbReference>
<reference evidence="1" key="2">
    <citation type="submission" date="2020-09" db="EMBL/GenBank/DDBJ databases">
        <authorList>
            <person name="Sun Q."/>
            <person name="Kim S."/>
        </authorList>
    </citation>
    <scope>NUCLEOTIDE SEQUENCE</scope>
    <source>
        <strain evidence="1">KCTC 23430</strain>
    </source>
</reference>
<proteinExistence type="predicted"/>
<evidence type="ECO:0000313" key="2">
    <source>
        <dbReference type="Proteomes" id="UP000644693"/>
    </source>
</evidence>
<dbReference type="AlphaFoldDB" id="A0A919CJV6"/>
<dbReference type="RefSeq" id="WP_189476729.1">
    <property type="nucleotide sequence ID" value="NZ_BMYM01000001.1"/>
</dbReference>
<dbReference type="Proteomes" id="UP000644693">
    <property type="component" value="Unassembled WGS sequence"/>
</dbReference>
<organism evidence="1 2">
    <name type="scientific">Parahalioglobus pacificus</name>
    <dbReference type="NCBI Taxonomy" id="930806"/>
    <lineage>
        <taxon>Bacteria</taxon>
        <taxon>Pseudomonadati</taxon>
        <taxon>Pseudomonadota</taxon>
        <taxon>Gammaproteobacteria</taxon>
        <taxon>Cellvibrionales</taxon>
        <taxon>Halieaceae</taxon>
        <taxon>Parahalioglobus</taxon>
    </lineage>
</organism>
<comment type="caution">
    <text evidence="1">The sequence shown here is derived from an EMBL/GenBank/DDBJ whole genome shotgun (WGS) entry which is preliminary data.</text>
</comment>
<evidence type="ECO:0008006" key="3">
    <source>
        <dbReference type="Google" id="ProtNLM"/>
    </source>
</evidence>
<name>A0A919CJV6_9GAMM</name>
<dbReference type="Gene3D" id="1.25.40.10">
    <property type="entry name" value="Tetratricopeptide repeat domain"/>
    <property type="match status" value="1"/>
</dbReference>
<keyword evidence="2" id="KW-1185">Reference proteome</keyword>
<gene>
    <name evidence="1" type="ORF">GCM10007053_14670</name>
</gene>
<dbReference type="EMBL" id="BMYM01000001">
    <property type="protein sequence ID" value="GHD31525.1"/>
    <property type="molecule type" value="Genomic_DNA"/>
</dbReference>
<protein>
    <recommendedName>
        <fullName evidence="3">Tetratricopeptide repeat protein</fullName>
    </recommendedName>
</protein>
<evidence type="ECO:0000313" key="1">
    <source>
        <dbReference type="EMBL" id="GHD31525.1"/>
    </source>
</evidence>
<reference evidence="1" key="1">
    <citation type="journal article" date="2014" name="Int. J. Syst. Evol. Microbiol.">
        <title>Complete genome sequence of Corynebacterium casei LMG S-19264T (=DSM 44701T), isolated from a smear-ripened cheese.</title>
        <authorList>
            <consortium name="US DOE Joint Genome Institute (JGI-PGF)"/>
            <person name="Walter F."/>
            <person name="Albersmeier A."/>
            <person name="Kalinowski J."/>
            <person name="Ruckert C."/>
        </authorList>
    </citation>
    <scope>NUCLEOTIDE SEQUENCE</scope>
    <source>
        <strain evidence="1">KCTC 23430</strain>
    </source>
</reference>
<accession>A0A919CJV6</accession>
<dbReference type="SUPFAM" id="SSF48452">
    <property type="entry name" value="TPR-like"/>
    <property type="match status" value="1"/>
</dbReference>